<dbReference type="RefSeq" id="WP_044163269.1">
    <property type="nucleotide sequence ID" value="NZ_JACIER010000017.1"/>
</dbReference>
<dbReference type="Gene3D" id="2.60.40.10">
    <property type="entry name" value="Immunoglobulins"/>
    <property type="match status" value="1"/>
</dbReference>
<dbReference type="PANTHER" id="PTHR22901">
    <property type="entry name" value="SIALATE O-ACETYLESTERASE"/>
    <property type="match status" value="1"/>
</dbReference>
<dbReference type="AlphaFoldDB" id="A0A840D0U5"/>
<dbReference type="SUPFAM" id="SSF52266">
    <property type="entry name" value="SGNH hydrolase"/>
    <property type="match status" value="1"/>
</dbReference>
<dbReference type="GO" id="GO:0005975">
    <property type="term" value="P:carbohydrate metabolic process"/>
    <property type="evidence" value="ECO:0007669"/>
    <property type="project" value="TreeGrafter"/>
</dbReference>
<protein>
    <submittedName>
        <fullName evidence="4">Sialate O-acetylesterase</fullName>
        <ecNumber evidence="4">3.1.1.53</ecNumber>
    </submittedName>
</protein>
<reference evidence="4" key="1">
    <citation type="submission" date="2020-08" db="EMBL/GenBank/DDBJ databases">
        <title>Genomic Encyclopedia of Type Strains, Phase IV (KMG-IV): sequencing the most valuable type-strain genomes for metagenomic binning, comparative biology and taxonomic classification.</title>
        <authorList>
            <person name="Goeker M."/>
        </authorList>
    </citation>
    <scope>NUCLEOTIDE SEQUENCE [LARGE SCALE GENOMIC DNA]</scope>
    <source>
        <strain evidence="4">DSM 105720</strain>
    </source>
</reference>
<dbReference type="InterPro" id="IPR039329">
    <property type="entry name" value="SIAE"/>
</dbReference>
<sequence length="473" mass="52527">MKKHVLTFMLASFSLAAVAQVKLPAIFGDNMVLQQQSEVPVWGKAVPGERVTVKSSWDNKQYTATVASDSTWRVRIHTPAASNSSFQLTIASGKERRVFKDVVMGEVWLCSGQSNMEMPMKGFPSQPILGGQDDIVHSTNSSIRCFTVKRNSSIIPQTDCVGNWELASPNTTPDFTATGYYFARLLQELLQIPVGIIHASWGGASIEAWMPRECFAAFPHIKLPASQADLKPAHEVPIGLFNGMLHPFVGFPIKGAIWYQGETNASRYRSYPELFKAMHREWNKVWECGDFPIYFCQIAPHREPEKAAKAFMREAQMYIAQTQPRTGIAVLTDAGDLDCVHPANKCVAGERLAYIALARDYGYQNLAYEGPIFKEAVFKEGGKAVASFDKVGLGFSTFGQPLTGFELAGEDRKFYPAEASINRYNRTIEVVSDKVEHPVAVRYAFKGYVNGTLFGSNGLPVSSFRSDKWDDVE</sequence>
<dbReference type="EC" id="3.1.1.53" evidence="4"/>
<feature type="domain" description="Sialate O-acetylesterase" evidence="3">
    <location>
        <begin position="106"/>
        <end position="319"/>
    </location>
</feature>
<feature type="chain" id="PRO_5032740546" evidence="2">
    <location>
        <begin position="20"/>
        <end position="473"/>
    </location>
</feature>
<dbReference type="Gene3D" id="3.40.50.1110">
    <property type="entry name" value="SGNH hydrolase"/>
    <property type="match status" value="1"/>
</dbReference>
<keyword evidence="2" id="KW-0732">Signal</keyword>
<keyword evidence="1 4" id="KW-0378">Hydrolase</keyword>
<organism evidence="4 5">
    <name type="scientific">Bacteroides reticulotermitis</name>
    <dbReference type="NCBI Taxonomy" id="1133319"/>
    <lineage>
        <taxon>Bacteria</taxon>
        <taxon>Pseudomonadati</taxon>
        <taxon>Bacteroidota</taxon>
        <taxon>Bacteroidia</taxon>
        <taxon>Bacteroidales</taxon>
        <taxon>Bacteroidaceae</taxon>
        <taxon>Bacteroides</taxon>
    </lineage>
</organism>
<dbReference type="Pfam" id="PF03629">
    <property type="entry name" value="SASA"/>
    <property type="match status" value="1"/>
</dbReference>
<dbReference type="EMBL" id="JACIER010000017">
    <property type="protein sequence ID" value="MBB4045710.1"/>
    <property type="molecule type" value="Genomic_DNA"/>
</dbReference>
<dbReference type="InterPro" id="IPR013783">
    <property type="entry name" value="Ig-like_fold"/>
</dbReference>
<comment type="caution">
    <text evidence="4">The sequence shown here is derived from an EMBL/GenBank/DDBJ whole genome shotgun (WGS) entry which is preliminary data.</text>
</comment>
<proteinExistence type="predicted"/>
<dbReference type="Proteomes" id="UP000560658">
    <property type="component" value="Unassembled WGS sequence"/>
</dbReference>
<evidence type="ECO:0000313" key="5">
    <source>
        <dbReference type="Proteomes" id="UP000560658"/>
    </source>
</evidence>
<evidence type="ECO:0000256" key="1">
    <source>
        <dbReference type="ARBA" id="ARBA00022801"/>
    </source>
</evidence>
<feature type="signal peptide" evidence="2">
    <location>
        <begin position="1"/>
        <end position="19"/>
    </location>
</feature>
<dbReference type="InterPro" id="IPR005181">
    <property type="entry name" value="SASA"/>
</dbReference>
<accession>A0A840D0U5</accession>
<evidence type="ECO:0000256" key="2">
    <source>
        <dbReference type="SAM" id="SignalP"/>
    </source>
</evidence>
<gene>
    <name evidence="4" type="ORF">GGR06_003529</name>
</gene>
<keyword evidence="5" id="KW-1185">Reference proteome</keyword>
<evidence type="ECO:0000259" key="3">
    <source>
        <dbReference type="Pfam" id="PF03629"/>
    </source>
</evidence>
<evidence type="ECO:0000313" key="4">
    <source>
        <dbReference type="EMBL" id="MBB4045710.1"/>
    </source>
</evidence>
<name>A0A840D0U5_9BACE</name>
<dbReference type="InterPro" id="IPR036514">
    <property type="entry name" value="SGNH_hydro_sf"/>
</dbReference>
<dbReference type="GO" id="GO:0001681">
    <property type="term" value="F:sialate O-acetylesterase activity"/>
    <property type="evidence" value="ECO:0007669"/>
    <property type="project" value="UniProtKB-EC"/>
</dbReference>
<dbReference type="PANTHER" id="PTHR22901:SF0">
    <property type="entry name" value="SIALATE O-ACETYLESTERASE"/>
    <property type="match status" value="1"/>
</dbReference>